<sequence length="188" mass="20803">MRAVSSTRNRTRAHILKTAASVLADCPTASLGDVAEKAGVGRSTLHRYFPERSGLTAAVVDEAIEQIRLAVTEAALDRDDTLTALRRAVHAWLEIGPWLQYLFNTGHLLAEQDRVNQELDSANKPLTDLLERGRKEGLLDAGVTVDWLMGVFWALLYTGWELAKEGTLPRHDVAANIIRTMENGIMSR</sequence>
<dbReference type="OrthoDB" id="8654052at2"/>
<dbReference type="PROSITE" id="PS50977">
    <property type="entry name" value="HTH_TETR_2"/>
    <property type="match status" value="1"/>
</dbReference>
<dbReference type="GO" id="GO:0000976">
    <property type="term" value="F:transcription cis-regulatory region binding"/>
    <property type="evidence" value="ECO:0007669"/>
    <property type="project" value="TreeGrafter"/>
</dbReference>
<reference evidence="6 7" key="1">
    <citation type="submission" date="2019-02" db="EMBL/GenBank/DDBJ databases">
        <title>Draft genome sequence of Amycolatopsis sp. 8-3EHSu isolated from roots of Suaeda maritima.</title>
        <authorList>
            <person name="Duangmal K."/>
            <person name="Chantavorakit T."/>
        </authorList>
    </citation>
    <scope>NUCLEOTIDE SEQUENCE [LARGE SCALE GENOMIC DNA]</scope>
    <source>
        <strain evidence="6 7">8-3EHSu</strain>
    </source>
</reference>
<evidence type="ECO:0000256" key="2">
    <source>
        <dbReference type="ARBA" id="ARBA00023125"/>
    </source>
</evidence>
<dbReference type="InterPro" id="IPR009057">
    <property type="entry name" value="Homeodomain-like_sf"/>
</dbReference>
<keyword evidence="2 4" id="KW-0238">DNA-binding</keyword>
<dbReference type="InterPro" id="IPR036271">
    <property type="entry name" value="Tet_transcr_reg_TetR-rel_C_sf"/>
</dbReference>
<dbReference type="AlphaFoldDB" id="A0A4Q7JBV8"/>
<keyword evidence="7" id="KW-1185">Reference proteome</keyword>
<dbReference type="InterPro" id="IPR050109">
    <property type="entry name" value="HTH-type_TetR-like_transc_reg"/>
</dbReference>
<evidence type="ECO:0000313" key="6">
    <source>
        <dbReference type="EMBL" id="RZQ64777.1"/>
    </source>
</evidence>
<comment type="caution">
    <text evidence="6">The sequence shown here is derived from an EMBL/GenBank/DDBJ whole genome shotgun (WGS) entry which is preliminary data.</text>
</comment>
<keyword evidence="1" id="KW-0805">Transcription regulation</keyword>
<dbReference type="SUPFAM" id="SSF46689">
    <property type="entry name" value="Homeodomain-like"/>
    <property type="match status" value="1"/>
</dbReference>
<dbReference type="Pfam" id="PF00440">
    <property type="entry name" value="TetR_N"/>
    <property type="match status" value="1"/>
</dbReference>
<dbReference type="PANTHER" id="PTHR30055">
    <property type="entry name" value="HTH-TYPE TRANSCRIPTIONAL REGULATOR RUTR"/>
    <property type="match status" value="1"/>
</dbReference>
<organism evidence="6 7">
    <name type="scientific">Amycolatopsis suaedae</name>
    <dbReference type="NCBI Taxonomy" id="2510978"/>
    <lineage>
        <taxon>Bacteria</taxon>
        <taxon>Bacillati</taxon>
        <taxon>Actinomycetota</taxon>
        <taxon>Actinomycetes</taxon>
        <taxon>Pseudonocardiales</taxon>
        <taxon>Pseudonocardiaceae</taxon>
        <taxon>Amycolatopsis</taxon>
    </lineage>
</organism>
<feature type="DNA-binding region" description="H-T-H motif" evidence="4">
    <location>
        <begin position="30"/>
        <end position="49"/>
    </location>
</feature>
<dbReference type="GO" id="GO:0003700">
    <property type="term" value="F:DNA-binding transcription factor activity"/>
    <property type="evidence" value="ECO:0007669"/>
    <property type="project" value="TreeGrafter"/>
</dbReference>
<dbReference type="PANTHER" id="PTHR30055:SF234">
    <property type="entry name" value="HTH-TYPE TRANSCRIPTIONAL REGULATOR BETI"/>
    <property type="match status" value="1"/>
</dbReference>
<evidence type="ECO:0000256" key="3">
    <source>
        <dbReference type="ARBA" id="ARBA00023163"/>
    </source>
</evidence>
<keyword evidence="3" id="KW-0804">Transcription</keyword>
<dbReference type="Proteomes" id="UP000292003">
    <property type="component" value="Unassembled WGS sequence"/>
</dbReference>
<protein>
    <submittedName>
        <fullName evidence="6">TetR/AcrR family transcriptional regulator</fullName>
    </submittedName>
</protein>
<evidence type="ECO:0000256" key="1">
    <source>
        <dbReference type="ARBA" id="ARBA00023015"/>
    </source>
</evidence>
<evidence type="ECO:0000256" key="4">
    <source>
        <dbReference type="PROSITE-ProRule" id="PRU00335"/>
    </source>
</evidence>
<dbReference type="InterPro" id="IPR001647">
    <property type="entry name" value="HTH_TetR"/>
</dbReference>
<proteinExistence type="predicted"/>
<evidence type="ECO:0000313" key="7">
    <source>
        <dbReference type="Proteomes" id="UP000292003"/>
    </source>
</evidence>
<accession>A0A4Q7JBV8</accession>
<dbReference type="Gene3D" id="1.10.357.10">
    <property type="entry name" value="Tetracycline Repressor, domain 2"/>
    <property type="match status" value="1"/>
</dbReference>
<feature type="domain" description="HTH tetR-type" evidence="5">
    <location>
        <begin position="9"/>
        <end position="67"/>
    </location>
</feature>
<evidence type="ECO:0000259" key="5">
    <source>
        <dbReference type="PROSITE" id="PS50977"/>
    </source>
</evidence>
<name>A0A4Q7JBV8_9PSEU</name>
<gene>
    <name evidence="6" type="ORF">EWH70_07775</name>
</gene>
<dbReference type="SUPFAM" id="SSF48498">
    <property type="entry name" value="Tetracyclin repressor-like, C-terminal domain"/>
    <property type="match status" value="1"/>
</dbReference>
<dbReference type="EMBL" id="SFCC01000003">
    <property type="protein sequence ID" value="RZQ64777.1"/>
    <property type="molecule type" value="Genomic_DNA"/>
</dbReference>